<dbReference type="PIRSF" id="PIRSF005211">
    <property type="entry name" value="Ab_hydro_YheT"/>
    <property type="match status" value="1"/>
</dbReference>
<dbReference type="Pfam" id="PF00561">
    <property type="entry name" value="Abhydrolase_1"/>
    <property type="match status" value="1"/>
</dbReference>
<reference evidence="6" key="1">
    <citation type="journal article" date="2019" name="Int. J. Syst. Evol. Microbiol.">
        <title>The Global Catalogue of Microorganisms (GCM) 10K type strain sequencing project: providing services to taxonomists for standard genome sequencing and annotation.</title>
        <authorList>
            <consortium name="The Broad Institute Genomics Platform"/>
            <consortium name="The Broad Institute Genome Sequencing Center for Infectious Disease"/>
            <person name="Wu L."/>
            <person name="Ma J."/>
        </authorList>
    </citation>
    <scope>NUCLEOTIDE SEQUENCE [LARGE SCALE GENOMIC DNA]</scope>
    <source>
        <strain evidence="6">KCTC 42587</strain>
    </source>
</reference>
<comment type="similarity">
    <text evidence="1">Belongs to the AB hydrolase superfamily. AB hydrolase 4 family.</text>
</comment>
<dbReference type="PROSITE" id="PS01133">
    <property type="entry name" value="UPF0017"/>
    <property type="match status" value="1"/>
</dbReference>
<organism evidence="5 6">
    <name type="scientific">Bizionia sediminis</name>
    <dbReference type="NCBI Taxonomy" id="1737064"/>
    <lineage>
        <taxon>Bacteria</taxon>
        <taxon>Pseudomonadati</taxon>
        <taxon>Bacteroidota</taxon>
        <taxon>Flavobacteriia</taxon>
        <taxon>Flavobacteriales</taxon>
        <taxon>Flavobacteriaceae</taxon>
        <taxon>Bizionia</taxon>
    </lineage>
</organism>
<gene>
    <name evidence="5" type="ORF">ACFSQP_02790</name>
</gene>
<dbReference type="GO" id="GO:0016787">
    <property type="term" value="F:hydrolase activity"/>
    <property type="evidence" value="ECO:0007669"/>
    <property type="project" value="UniProtKB-KW"/>
</dbReference>
<proteinExistence type="inferred from homology"/>
<evidence type="ECO:0000259" key="4">
    <source>
        <dbReference type="Pfam" id="PF00561"/>
    </source>
</evidence>
<evidence type="ECO:0000256" key="1">
    <source>
        <dbReference type="ARBA" id="ARBA00010884"/>
    </source>
</evidence>
<dbReference type="PANTHER" id="PTHR10794">
    <property type="entry name" value="ABHYDROLASE DOMAIN-CONTAINING PROTEIN"/>
    <property type="match status" value="1"/>
</dbReference>
<evidence type="ECO:0000313" key="6">
    <source>
        <dbReference type="Proteomes" id="UP001597472"/>
    </source>
</evidence>
<dbReference type="PANTHER" id="PTHR10794:SF94">
    <property type="entry name" value="ESTERASE YHET-RELATED"/>
    <property type="match status" value="1"/>
</dbReference>
<name>A0ABW5KSJ4_9FLAO</name>
<protein>
    <submittedName>
        <fullName evidence="5">YheT family hydrolase</fullName>
    </submittedName>
</protein>
<dbReference type="InterPro" id="IPR012020">
    <property type="entry name" value="ABHD4"/>
</dbReference>
<evidence type="ECO:0000256" key="2">
    <source>
        <dbReference type="ARBA" id="ARBA00022487"/>
    </source>
</evidence>
<sequence length="320" mass="36125">MPVIQSTYKPAFYFKKGFVSTVYSGIVRQVNQPLDRQERLVLADGDFIDLDWHYAKTNSDALIIILHGLEGNAQRAYVKGTAKTFTENGVDALCVNFRGCSGEINKLYRSYHSGDTDDLKAVINHVLTLEKYTKLYLKGFSLGGNVILKYLGEGNQIPKQLIAGIAVSVPCQLAGAAAELHRLKNKLYHDRFKQNLIAKLQVKQQRHPDKISTKEIASIKTLYDFDTIYTAKAHGFLSAEDYYEKSSSLQFLNHIETPTLLINALNDSFLSAACYPVKQAQQNPNLFLEMPKYGGHVGFIDKKNYYYTEKRALSFVQNDM</sequence>
<keyword evidence="3 5" id="KW-0378">Hydrolase</keyword>
<dbReference type="InterPro" id="IPR029058">
    <property type="entry name" value="AB_hydrolase_fold"/>
</dbReference>
<dbReference type="Gene3D" id="3.40.50.1820">
    <property type="entry name" value="alpha/beta hydrolase"/>
    <property type="match status" value="1"/>
</dbReference>
<evidence type="ECO:0000313" key="5">
    <source>
        <dbReference type="EMBL" id="MFD2550735.1"/>
    </source>
</evidence>
<comment type="caution">
    <text evidence="5">The sequence shown here is derived from an EMBL/GenBank/DDBJ whole genome shotgun (WGS) entry which is preliminary data.</text>
</comment>
<dbReference type="Proteomes" id="UP001597472">
    <property type="component" value="Unassembled WGS sequence"/>
</dbReference>
<dbReference type="InterPro" id="IPR000952">
    <property type="entry name" value="AB_hydrolase_4_CS"/>
</dbReference>
<accession>A0ABW5KSJ4</accession>
<dbReference type="InterPro" id="IPR050960">
    <property type="entry name" value="AB_hydrolase_4_sf"/>
</dbReference>
<keyword evidence="6" id="KW-1185">Reference proteome</keyword>
<dbReference type="RefSeq" id="WP_376891602.1">
    <property type="nucleotide sequence ID" value="NZ_JBHULS010000001.1"/>
</dbReference>
<keyword evidence="2" id="KW-0719">Serine esterase</keyword>
<feature type="domain" description="AB hydrolase-1" evidence="4">
    <location>
        <begin position="62"/>
        <end position="302"/>
    </location>
</feature>
<dbReference type="EMBL" id="JBHULS010000001">
    <property type="protein sequence ID" value="MFD2550735.1"/>
    <property type="molecule type" value="Genomic_DNA"/>
</dbReference>
<dbReference type="InterPro" id="IPR000073">
    <property type="entry name" value="AB_hydrolase_1"/>
</dbReference>
<dbReference type="SUPFAM" id="SSF53474">
    <property type="entry name" value="alpha/beta-Hydrolases"/>
    <property type="match status" value="1"/>
</dbReference>
<evidence type="ECO:0000256" key="3">
    <source>
        <dbReference type="ARBA" id="ARBA00022801"/>
    </source>
</evidence>